<evidence type="ECO:0000313" key="3">
    <source>
        <dbReference type="Proteomes" id="UP000287033"/>
    </source>
</evidence>
<name>A0A401T8D4_CHIPU</name>
<proteinExistence type="predicted"/>
<comment type="caution">
    <text evidence="2">The sequence shown here is derived from an EMBL/GenBank/DDBJ whole genome shotgun (WGS) entry which is preliminary data.</text>
</comment>
<feature type="compositionally biased region" description="Basic and acidic residues" evidence="1">
    <location>
        <begin position="31"/>
        <end position="40"/>
    </location>
</feature>
<dbReference type="EMBL" id="BEZZ01010041">
    <property type="protein sequence ID" value="GCC38908.1"/>
    <property type="molecule type" value="Genomic_DNA"/>
</dbReference>
<dbReference type="AlphaFoldDB" id="A0A401T8D4"/>
<organism evidence="2 3">
    <name type="scientific">Chiloscyllium punctatum</name>
    <name type="common">Brownbanded bambooshark</name>
    <name type="synonym">Hemiscyllium punctatum</name>
    <dbReference type="NCBI Taxonomy" id="137246"/>
    <lineage>
        <taxon>Eukaryota</taxon>
        <taxon>Metazoa</taxon>
        <taxon>Chordata</taxon>
        <taxon>Craniata</taxon>
        <taxon>Vertebrata</taxon>
        <taxon>Chondrichthyes</taxon>
        <taxon>Elasmobranchii</taxon>
        <taxon>Galeomorphii</taxon>
        <taxon>Galeoidea</taxon>
        <taxon>Orectolobiformes</taxon>
        <taxon>Hemiscylliidae</taxon>
        <taxon>Chiloscyllium</taxon>
    </lineage>
</organism>
<gene>
    <name evidence="2" type="ORF">chiPu_0022682</name>
</gene>
<dbReference type="Proteomes" id="UP000287033">
    <property type="component" value="Unassembled WGS sequence"/>
</dbReference>
<evidence type="ECO:0000313" key="2">
    <source>
        <dbReference type="EMBL" id="GCC38908.1"/>
    </source>
</evidence>
<protein>
    <submittedName>
        <fullName evidence="2">Uncharacterized protein</fullName>
    </submittedName>
</protein>
<reference evidence="2 3" key="1">
    <citation type="journal article" date="2018" name="Nat. Ecol. Evol.">
        <title>Shark genomes provide insights into elasmobranch evolution and the origin of vertebrates.</title>
        <authorList>
            <person name="Hara Y"/>
            <person name="Yamaguchi K"/>
            <person name="Onimaru K"/>
            <person name="Kadota M"/>
            <person name="Koyanagi M"/>
            <person name="Keeley SD"/>
            <person name="Tatsumi K"/>
            <person name="Tanaka K"/>
            <person name="Motone F"/>
            <person name="Kageyama Y"/>
            <person name="Nozu R"/>
            <person name="Adachi N"/>
            <person name="Nishimura O"/>
            <person name="Nakagawa R"/>
            <person name="Tanegashima C"/>
            <person name="Kiyatake I"/>
            <person name="Matsumoto R"/>
            <person name="Murakumo K"/>
            <person name="Nishida K"/>
            <person name="Terakita A"/>
            <person name="Kuratani S"/>
            <person name="Sato K"/>
            <person name="Hyodo S Kuraku.S."/>
        </authorList>
    </citation>
    <scope>NUCLEOTIDE SEQUENCE [LARGE SCALE GENOMIC DNA]</scope>
</reference>
<evidence type="ECO:0000256" key="1">
    <source>
        <dbReference type="SAM" id="MobiDB-lite"/>
    </source>
</evidence>
<keyword evidence="3" id="KW-1185">Reference proteome</keyword>
<sequence length="73" mass="7846">MTAPVRREHRANTALPAENACADFSTNKHGGANDRLHRDAPAAPHTKMATRTARRRSDASRAPPTPMNGTSAQ</sequence>
<feature type="region of interest" description="Disordered" evidence="1">
    <location>
        <begin position="1"/>
        <end position="73"/>
    </location>
</feature>
<accession>A0A401T8D4</accession>